<evidence type="ECO:0000313" key="2">
    <source>
        <dbReference type="EMBL" id="GHC35044.1"/>
    </source>
</evidence>
<proteinExistence type="predicted"/>
<feature type="region of interest" description="Disordered" evidence="1">
    <location>
        <begin position="1"/>
        <end position="50"/>
    </location>
</feature>
<gene>
    <name evidence="2" type="ORF">GCM10010507_05030</name>
</gene>
<feature type="compositionally biased region" description="Low complexity" evidence="1">
    <location>
        <begin position="1"/>
        <end position="17"/>
    </location>
</feature>
<dbReference type="RefSeq" id="WP_190107913.1">
    <property type="nucleotide sequence ID" value="NZ_BMVB01000001.1"/>
</dbReference>
<sequence>MEQHTAQHTAQQYAPEIPGGPGEAPPRNGGPEHPRPAPPPAAGRLLADREREQLDARLQAALSGFVDGPRRAVEEADAVFDALSARLAELLGERRVALRTAWHGESTRAGTEELRTLLLGYRDLTARLLEI</sequence>
<evidence type="ECO:0000313" key="3">
    <source>
        <dbReference type="Proteomes" id="UP000646244"/>
    </source>
</evidence>
<dbReference type="Proteomes" id="UP000646244">
    <property type="component" value="Unassembled WGS sequence"/>
</dbReference>
<comment type="caution">
    <text evidence="2">The sequence shown here is derived from an EMBL/GenBank/DDBJ whole genome shotgun (WGS) entry which is preliminary data.</text>
</comment>
<organism evidence="2 3">
    <name type="scientific">Streptomyces cinnamoneus</name>
    <name type="common">Streptoverticillium cinnamoneum</name>
    <dbReference type="NCBI Taxonomy" id="53446"/>
    <lineage>
        <taxon>Bacteria</taxon>
        <taxon>Bacillati</taxon>
        <taxon>Actinomycetota</taxon>
        <taxon>Actinomycetes</taxon>
        <taxon>Kitasatosporales</taxon>
        <taxon>Streptomycetaceae</taxon>
        <taxon>Streptomyces</taxon>
        <taxon>Streptomyces cinnamoneus group</taxon>
    </lineage>
</organism>
<reference evidence="2" key="1">
    <citation type="journal article" date="2014" name="Int. J. Syst. Evol. Microbiol.">
        <title>Complete genome sequence of Corynebacterium casei LMG S-19264T (=DSM 44701T), isolated from a smear-ripened cheese.</title>
        <authorList>
            <consortium name="US DOE Joint Genome Institute (JGI-PGF)"/>
            <person name="Walter F."/>
            <person name="Albersmeier A."/>
            <person name="Kalinowski J."/>
            <person name="Ruckert C."/>
        </authorList>
    </citation>
    <scope>NUCLEOTIDE SEQUENCE</scope>
    <source>
        <strain evidence="2">JCM 4633</strain>
    </source>
</reference>
<protein>
    <submittedName>
        <fullName evidence="2">Uncharacterized protein</fullName>
    </submittedName>
</protein>
<dbReference type="AlphaFoldDB" id="A0A918TBA2"/>
<name>A0A918TBA2_STRCJ</name>
<dbReference type="EMBL" id="BMVB01000001">
    <property type="protein sequence ID" value="GHC35044.1"/>
    <property type="molecule type" value="Genomic_DNA"/>
</dbReference>
<accession>A0A918TBA2</accession>
<evidence type="ECO:0000256" key="1">
    <source>
        <dbReference type="SAM" id="MobiDB-lite"/>
    </source>
</evidence>
<reference evidence="2" key="2">
    <citation type="submission" date="2020-09" db="EMBL/GenBank/DDBJ databases">
        <authorList>
            <person name="Sun Q."/>
            <person name="Ohkuma M."/>
        </authorList>
    </citation>
    <scope>NUCLEOTIDE SEQUENCE</scope>
    <source>
        <strain evidence="2">JCM 4633</strain>
    </source>
</reference>